<protein>
    <recommendedName>
        <fullName evidence="10">Peptidase M12B domain-containing protein</fullName>
    </recommendedName>
</protein>
<keyword evidence="9" id="KW-0732">Signal</keyword>
<feature type="signal peptide" evidence="9">
    <location>
        <begin position="1"/>
        <end position="21"/>
    </location>
</feature>
<sequence>MIRSVLIFVVVTLTNIRPASTNLETVWLKDVTTNSHGITRTVGELHLPNELTFHLRRASDDLTLNLKRNHDIDPNVGVYFSRKLEDGRSVLVKTRDLEKEDVAYYQDTSNEAFMTVRCLKRSTERCDRVINGNMRIGASTYHLQPAETDLTPGQFMEDPGLVGKRYVLQEQEHTDTETLMQNKDSDNINEKQIEHDIIARLRPFEGQHNEITRMLKRVYNVNVAILIDPGIWKLYESTIGLTNPITKSHQVKAKIKYAYSHVMNGVSHIYKGIRDPSISINISLCAFVFFKKKLDFPHELSNVAILNGKQYINAKKYLQDLFNWDHETGAKHPQAFDQAIMYTRYDLYKGDPTNNAIRGISFTGGVCLTGSRTSVVEAGDFGQMILTTAHELGHSLGSRNDGEIGSQNCDARNEFIMSHYQQQVTPGMPYNRNNHMFSHCSVAAFKETLNAKQCLTDPGIVYNQQEYTNYLKTLPGELYTPNVQCHLIMGRSSISCMTAPENICRFMRCTDPKTGACIQSYYSAAMGTDCNNRKWCNKGMCVTKPYSK</sequence>
<dbReference type="Gene3D" id="3.40.390.10">
    <property type="entry name" value="Collagenase (Catalytic Domain)"/>
    <property type="match status" value="1"/>
</dbReference>
<evidence type="ECO:0000313" key="12">
    <source>
        <dbReference type="Proteomes" id="UP001195483"/>
    </source>
</evidence>
<comment type="caution">
    <text evidence="8">Lacks conserved residue(s) required for the propagation of feature annotation.</text>
</comment>
<keyword evidence="4" id="KW-0862">Zinc</keyword>
<gene>
    <name evidence="11" type="ORF">CHS0354_017243</name>
</gene>
<reference evidence="11" key="3">
    <citation type="submission" date="2023-05" db="EMBL/GenBank/DDBJ databases">
        <authorList>
            <person name="Smith C.H."/>
        </authorList>
    </citation>
    <scope>NUCLEOTIDE SEQUENCE</scope>
    <source>
        <strain evidence="11">CHS0354</strain>
        <tissue evidence="11">Mantle</tissue>
    </source>
</reference>
<dbReference type="InterPro" id="IPR001590">
    <property type="entry name" value="Peptidase_M12B"/>
</dbReference>
<dbReference type="EMBL" id="JAEAOA010001059">
    <property type="protein sequence ID" value="KAK3582132.1"/>
    <property type="molecule type" value="Genomic_DNA"/>
</dbReference>
<dbReference type="Pfam" id="PF01421">
    <property type="entry name" value="Reprolysin"/>
    <property type="match status" value="1"/>
</dbReference>
<keyword evidence="6" id="KW-1015">Disulfide bond</keyword>
<proteinExistence type="predicted"/>
<evidence type="ECO:0000256" key="9">
    <source>
        <dbReference type="SAM" id="SignalP"/>
    </source>
</evidence>
<keyword evidence="7" id="KW-0325">Glycoprotein</keyword>
<dbReference type="InterPro" id="IPR024079">
    <property type="entry name" value="MetalloPept_cat_dom_sf"/>
</dbReference>
<evidence type="ECO:0000256" key="7">
    <source>
        <dbReference type="ARBA" id="ARBA00023180"/>
    </source>
</evidence>
<keyword evidence="5" id="KW-0482">Metalloprotease</keyword>
<evidence type="ECO:0000256" key="6">
    <source>
        <dbReference type="ARBA" id="ARBA00023157"/>
    </source>
</evidence>
<keyword evidence="3" id="KW-0378">Hydrolase</keyword>
<dbReference type="Proteomes" id="UP001195483">
    <property type="component" value="Unassembled WGS sequence"/>
</dbReference>
<accession>A0AAE0RYS5</accession>
<dbReference type="PROSITE" id="PS50215">
    <property type="entry name" value="ADAM_MEPRO"/>
    <property type="match status" value="1"/>
</dbReference>
<feature type="domain" description="Peptidase M12B" evidence="10">
    <location>
        <begin position="219"/>
        <end position="450"/>
    </location>
</feature>
<comment type="caution">
    <text evidence="11">The sequence shown here is derived from an EMBL/GenBank/DDBJ whole genome shotgun (WGS) entry which is preliminary data.</text>
</comment>
<dbReference type="PANTHER" id="PTHR11905">
    <property type="entry name" value="ADAM A DISINTEGRIN AND METALLOPROTEASE DOMAIN"/>
    <property type="match status" value="1"/>
</dbReference>
<evidence type="ECO:0000256" key="2">
    <source>
        <dbReference type="ARBA" id="ARBA00022723"/>
    </source>
</evidence>
<keyword evidence="2" id="KW-0479">Metal-binding</keyword>
<dbReference type="Gene3D" id="3.40.1620.60">
    <property type="match status" value="1"/>
</dbReference>
<evidence type="ECO:0000256" key="1">
    <source>
        <dbReference type="ARBA" id="ARBA00022670"/>
    </source>
</evidence>
<keyword evidence="1" id="KW-0645">Protease</keyword>
<dbReference type="GO" id="GO:0004222">
    <property type="term" value="F:metalloendopeptidase activity"/>
    <property type="evidence" value="ECO:0007669"/>
    <property type="project" value="InterPro"/>
</dbReference>
<dbReference type="AlphaFoldDB" id="A0AAE0RYS5"/>
<feature type="active site" evidence="8">
    <location>
        <position position="391"/>
    </location>
</feature>
<evidence type="ECO:0000256" key="5">
    <source>
        <dbReference type="ARBA" id="ARBA00023049"/>
    </source>
</evidence>
<dbReference type="SUPFAM" id="SSF55486">
    <property type="entry name" value="Metalloproteases ('zincins'), catalytic domain"/>
    <property type="match status" value="1"/>
</dbReference>
<evidence type="ECO:0000256" key="8">
    <source>
        <dbReference type="PROSITE-ProRule" id="PRU00276"/>
    </source>
</evidence>
<organism evidence="11 12">
    <name type="scientific">Potamilus streckersoni</name>
    <dbReference type="NCBI Taxonomy" id="2493646"/>
    <lineage>
        <taxon>Eukaryota</taxon>
        <taxon>Metazoa</taxon>
        <taxon>Spiralia</taxon>
        <taxon>Lophotrochozoa</taxon>
        <taxon>Mollusca</taxon>
        <taxon>Bivalvia</taxon>
        <taxon>Autobranchia</taxon>
        <taxon>Heteroconchia</taxon>
        <taxon>Palaeoheterodonta</taxon>
        <taxon>Unionida</taxon>
        <taxon>Unionoidea</taxon>
        <taxon>Unionidae</taxon>
        <taxon>Ambleminae</taxon>
        <taxon>Lampsilini</taxon>
        <taxon>Potamilus</taxon>
    </lineage>
</organism>
<evidence type="ECO:0000259" key="10">
    <source>
        <dbReference type="PROSITE" id="PS50215"/>
    </source>
</evidence>
<name>A0AAE0RYS5_9BIVA</name>
<dbReference type="PANTHER" id="PTHR11905:SF159">
    <property type="entry name" value="ADAM METALLOPROTEASE"/>
    <property type="match status" value="1"/>
</dbReference>
<keyword evidence="12" id="KW-1185">Reference proteome</keyword>
<evidence type="ECO:0000313" key="11">
    <source>
        <dbReference type="EMBL" id="KAK3582132.1"/>
    </source>
</evidence>
<dbReference type="GO" id="GO:0006509">
    <property type="term" value="P:membrane protein ectodomain proteolysis"/>
    <property type="evidence" value="ECO:0007669"/>
    <property type="project" value="TreeGrafter"/>
</dbReference>
<dbReference type="Pfam" id="PF17771">
    <property type="entry name" value="ADAMTS_CR_2"/>
    <property type="match status" value="1"/>
</dbReference>
<reference evidence="11" key="2">
    <citation type="journal article" date="2021" name="Genome Biol. Evol.">
        <title>Developing a high-quality reference genome for a parasitic bivalve with doubly uniparental inheritance (Bivalvia: Unionida).</title>
        <authorList>
            <person name="Smith C.H."/>
        </authorList>
    </citation>
    <scope>NUCLEOTIDE SEQUENCE</scope>
    <source>
        <strain evidence="11">CHS0354</strain>
        <tissue evidence="11">Mantle</tissue>
    </source>
</reference>
<dbReference type="InterPro" id="IPR041645">
    <property type="entry name" value="ADAMTS_CR_2"/>
</dbReference>
<feature type="chain" id="PRO_5041963779" description="Peptidase M12B domain-containing protein" evidence="9">
    <location>
        <begin position="22"/>
        <end position="548"/>
    </location>
</feature>
<evidence type="ECO:0000256" key="4">
    <source>
        <dbReference type="ARBA" id="ARBA00022833"/>
    </source>
</evidence>
<dbReference type="GO" id="GO:0046872">
    <property type="term" value="F:metal ion binding"/>
    <property type="evidence" value="ECO:0007669"/>
    <property type="project" value="UniProtKB-KW"/>
</dbReference>
<reference evidence="11" key="1">
    <citation type="journal article" date="2021" name="Genome Biol. Evol.">
        <title>A High-Quality Reference Genome for a Parasitic Bivalve with Doubly Uniparental Inheritance (Bivalvia: Unionida).</title>
        <authorList>
            <person name="Smith C.H."/>
        </authorList>
    </citation>
    <scope>NUCLEOTIDE SEQUENCE</scope>
    <source>
        <strain evidence="11">CHS0354</strain>
    </source>
</reference>
<evidence type="ECO:0000256" key="3">
    <source>
        <dbReference type="ARBA" id="ARBA00022801"/>
    </source>
</evidence>